<evidence type="ECO:0000256" key="2">
    <source>
        <dbReference type="SAM" id="Phobius"/>
    </source>
</evidence>
<feature type="compositionally biased region" description="Polar residues" evidence="1">
    <location>
        <begin position="744"/>
        <end position="768"/>
    </location>
</feature>
<keyword evidence="2" id="KW-0812">Transmembrane</keyword>
<feature type="compositionally biased region" description="Basic and acidic residues" evidence="1">
    <location>
        <begin position="550"/>
        <end position="559"/>
    </location>
</feature>
<geneLocation type="plasmid" evidence="4 5">
    <name>pI</name>
</geneLocation>
<feature type="transmembrane region" description="Helical" evidence="2">
    <location>
        <begin position="343"/>
        <end position="364"/>
    </location>
</feature>
<feature type="transmembrane region" description="Helical" evidence="2">
    <location>
        <begin position="38"/>
        <end position="56"/>
    </location>
</feature>
<evidence type="ECO:0000313" key="5">
    <source>
        <dbReference type="Proteomes" id="UP000515733"/>
    </source>
</evidence>
<feature type="compositionally biased region" description="Polar residues" evidence="1">
    <location>
        <begin position="1012"/>
        <end position="1023"/>
    </location>
</feature>
<evidence type="ECO:0000256" key="1">
    <source>
        <dbReference type="SAM" id="MobiDB-lite"/>
    </source>
</evidence>
<proteinExistence type="predicted"/>
<feature type="compositionally biased region" description="Basic and acidic residues" evidence="1">
    <location>
        <begin position="723"/>
        <end position="743"/>
    </location>
</feature>
<feature type="transmembrane region" description="Helical" evidence="2">
    <location>
        <begin position="370"/>
        <end position="391"/>
    </location>
</feature>
<sequence length="1023" mass="108651">MIDIEIQTYWNVETLYYVFNAVASIMAGAGFEGMMKMVFLFAIGIGMFAYAGNKQLEMAKWFIQALIFVSILNLPIARVGLTDKTGLEPPRVVDNVPFTLAVVAQATNLTFGFFTRTYETVFGVPDELGLQKGDVAFGHRILKSVNNATVRDPQLRSDLMQFIKECTLYDIKDGVVGAQEIVGGTDTWNTIFSNTSPARFATYDTLTPEPKTEPCTDVAIVLKDRVADAAAKAQIFYGKQAFSRASTDAIAESMFVSAIGTSYDWILNNSSNASAALRQSMFNNIWKEAGAELPALLNDPARVAEVNAMMASAQAARQAAGANASISILAQETLPHIRNWIEAIIYAMFPIVVVLMVVMTAQGAKQILGGYMMALAWIGMWPVLFAVINHLSMMHLRYKMRALELATGSGIPFQLSDVFDATLTDEQSLIGYMVLLVPFLAAGIIKMGQGGIMSLADRMTASFSSAVHGAGYQTSIGNVSMGQVGMDSAGINTTSMHKYDSNMALSGGGAMIGTGSGGTATIAPNGAVAMSQLHNRMLQQMGMDHRYEAGRNQEAHRTDITSSGDQLSTRHGDSSTGNSVVGADRTRGAYQQSGVSASTTDQGGYGGAHTGGQSVGKTFRDGSQFNMQAGAQDNLSMNLGLSRPGPAAAGGGGGGGGGAAPADPREEKRITDAIRNGGGNQAQVDQALKNYRSGRGAPADGGLLSRLSAGFGASSTKTYQAGHSRDRGVVDQHSLDESARTERTFQVSGQRTAQDGAGQQSQQTSRTGNDAVLSNIDERSQIRDVSDRQEYGTGDRANRSESNSFTHHRDLLADPSFMEAVAARNGMSATRFYSQETPTIMSMVQDYAAEKGMVNAAQTLNTNTFAGETLPANKAGLQGISEKERKDLPNDIRAKHKRKAAATGAGSTAPVRTNTSTPGIVGQSRGAVEGQLDPKNKGSIPARTGALDDNVHAWASPDKKVGEGRANPLGVVEDMEGRDIKDSALKGWDKLTGGDGTADGEKLTENMKRETSASPQINSGTKR</sequence>
<dbReference type="AlphaFoldDB" id="A0A6S6XZ05"/>
<feature type="compositionally biased region" description="Basic and acidic residues" evidence="1">
    <location>
        <begin position="776"/>
        <end position="790"/>
    </location>
</feature>
<dbReference type="Pfam" id="PF07916">
    <property type="entry name" value="TraG_N"/>
    <property type="match status" value="1"/>
</dbReference>
<feature type="transmembrane region" description="Helical" evidence="2">
    <location>
        <begin position="14"/>
        <end position="31"/>
    </location>
</feature>
<feature type="transmembrane region" description="Helical" evidence="2">
    <location>
        <begin position="429"/>
        <end position="448"/>
    </location>
</feature>
<dbReference type="InterPro" id="IPR012931">
    <property type="entry name" value="TraG_N_Proteobacteria"/>
</dbReference>
<evidence type="ECO:0000259" key="3">
    <source>
        <dbReference type="Pfam" id="PF07916"/>
    </source>
</evidence>
<keyword evidence="2" id="KW-0472">Membrane</keyword>
<organism evidence="4 5">
    <name type="scientific">Denitratisoma oestradiolicum</name>
    <dbReference type="NCBI Taxonomy" id="311182"/>
    <lineage>
        <taxon>Bacteria</taxon>
        <taxon>Pseudomonadati</taxon>
        <taxon>Pseudomonadota</taxon>
        <taxon>Betaproteobacteria</taxon>
        <taxon>Nitrosomonadales</taxon>
        <taxon>Sterolibacteriaceae</taxon>
        <taxon>Denitratisoma</taxon>
    </lineage>
</organism>
<feature type="region of interest" description="Disordered" evidence="1">
    <location>
        <begin position="986"/>
        <end position="1023"/>
    </location>
</feature>
<feature type="domain" description="TraG N-terminal Proteobacteria" evidence="3">
    <location>
        <begin position="5"/>
        <end position="465"/>
    </location>
</feature>
<feature type="compositionally biased region" description="Gly residues" evidence="1">
    <location>
        <begin position="603"/>
        <end position="614"/>
    </location>
</feature>
<feature type="transmembrane region" description="Helical" evidence="2">
    <location>
        <begin position="62"/>
        <end position="81"/>
    </location>
</feature>
<feature type="region of interest" description="Disordered" evidence="1">
    <location>
        <begin position="897"/>
        <end position="935"/>
    </location>
</feature>
<feature type="compositionally biased region" description="Polar residues" evidence="1">
    <location>
        <begin position="589"/>
        <end position="602"/>
    </location>
</feature>
<accession>A0A6S6XZ05</accession>
<feature type="compositionally biased region" description="Gly residues" evidence="1">
    <location>
        <begin position="648"/>
        <end position="659"/>
    </location>
</feature>
<evidence type="ECO:0000313" key="4">
    <source>
        <dbReference type="EMBL" id="CAB1371281.1"/>
    </source>
</evidence>
<feature type="region of interest" description="Disordered" evidence="1">
    <location>
        <begin position="550"/>
        <end position="621"/>
    </location>
</feature>
<feature type="compositionally biased region" description="Basic and acidic residues" evidence="1">
    <location>
        <begin position="999"/>
        <end position="1011"/>
    </location>
</feature>
<dbReference type="EMBL" id="LR778302">
    <property type="protein sequence ID" value="CAB1371281.1"/>
    <property type="molecule type" value="Genomic_DNA"/>
</dbReference>
<protein>
    <submittedName>
        <fullName evidence="4">TraG domain protein</fullName>
    </submittedName>
</protein>
<dbReference type="RefSeq" id="WP_232096614.1">
    <property type="nucleotide sequence ID" value="NZ_LR778302.1"/>
</dbReference>
<feature type="region of interest" description="Disordered" evidence="1">
    <location>
        <begin position="636"/>
        <end position="664"/>
    </location>
</feature>
<keyword evidence="4" id="KW-0614">Plasmid</keyword>
<reference evidence="4 5" key="1">
    <citation type="submission" date="2020-03" db="EMBL/GenBank/DDBJ databases">
        <authorList>
            <consortium name="Genoscope - CEA"/>
            <person name="William W."/>
        </authorList>
    </citation>
    <scope>NUCLEOTIDE SEQUENCE [LARGE SCALE GENOMIC DNA]</scope>
    <source>
        <strain evidence="5">DSM 16959</strain>
        <plasmid evidence="4 5">pI</plasmid>
    </source>
</reference>
<dbReference type="KEGG" id="doe:DENOEST_P0123"/>
<gene>
    <name evidence="4" type="ORF">DENOEST_P0123</name>
</gene>
<dbReference type="Proteomes" id="UP000515733">
    <property type="component" value="Plasmid pI"/>
</dbReference>
<keyword evidence="2" id="KW-1133">Transmembrane helix</keyword>
<feature type="region of interest" description="Disordered" evidence="1">
    <location>
        <begin position="716"/>
        <end position="807"/>
    </location>
</feature>
<name>A0A6S6XZ05_9PROT</name>
<keyword evidence="5" id="KW-1185">Reference proteome</keyword>